<sequence>MDRRTTIADAALGIVARDGLRALTHRAIDSTLEYPAGSTSYYFRTKSDLLAAVAARLVELSHASFVDIADNNTDVATVVGQYLHGALTHRMTELRARYALMLDPAVAQDVRDVLARAFFSLELARELFDEPAHGDGLVSLCEGLVADVVFGRRASKDIAALKLPIAVYLAGAGRSLRGNSMDTDLP</sequence>
<dbReference type="EMBL" id="JAPWIJ010000001">
    <property type="protein sequence ID" value="MCZ4517551.1"/>
    <property type="molecule type" value="Genomic_DNA"/>
</dbReference>
<dbReference type="Gene3D" id="1.10.357.10">
    <property type="entry name" value="Tetracycline Repressor, domain 2"/>
    <property type="match status" value="1"/>
</dbReference>
<evidence type="ECO:0000259" key="3">
    <source>
        <dbReference type="PROSITE" id="PS50977"/>
    </source>
</evidence>
<organism evidence="4 5">
    <name type="scientific">Rhodococcus ruber</name>
    <dbReference type="NCBI Taxonomy" id="1830"/>
    <lineage>
        <taxon>Bacteria</taxon>
        <taxon>Bacillati</taxon>
        <taxon>Actinomycetota</taxon>
        <taxon>Actinomycetes</taxon>
        <taxon>Mycobacteriales</taxon>
        <taxon>Nocardiaceae</taxon>
        <taxon>Rhodococcus</taxon>
    </lineage>
</organism>
<protein>
    <recommendedName>
        <fullName evidence="3">HTH tetR-type domain-containing protein</fullName>
    </recommendedName>
</protein>
<dbReference type="RefSeq" id="WP_269602158.1">
    <property type="nucleotide sequence ID" value="NZ_JAPWIJ010000001.1"/>
</dbReference>
<dbReference type="InterPro" id="IPR001647">
    <property type="entry name" value="HTH_TetR"/>
</dbReference>
<proteinExistence type="predicted"/>
<dbReference type="InterPro" id="IPR009057">
    <property type="entry name" value="Homeodomain-like_sf"/>
</dbReference>
<feature type="domain" description="HTH tetR-type" evidence="3">
    <location>
        <begin position="1"/>
        <end position="61"/>
    </location>
</feature>
<keyword evidence="5" id="KW-1185">Reference proteome</keyword>
<evidence type="ECO:0000256" key="2">
    <source>
        <dbReference type="PROSITE-ProRule" id="PRU00335"/>
    </source>
</evidence>
<name>A0ABT4M9B7_9NOCA</name>
<feature type="DNA-binding region" description="H-T-H motif" evidence="2">
    <location>
        <begin position="24"/>
        <end position="43"/>
    </location>
</feature>
<dbReference type="PROSITE" id="PS50977">
    <property type="entry name" value="HTH_TETR_2"/>
    <property type="match status" value="1"/>
</dbReference>
<evidence type="ECO:0000313" key="5">
    <source>
        <dbReference type="Proteomes" id="UP001081071"/>
    </source>
</evidence>
<dbReference type="SUPFAM" id="SSF46689">
    <property type="entry name" value="Homeodomain-like"/>
    <property type="match status" value="1"/>
</dbReference>
<accession>A0ABT4M9B7</accession>
<evidence type="ECO:0000256" key="1">
    <source>
        <dbReference type="ARBA" id="ARBA00023125"/>
    </source>
</evidence>
<evidence type="ECO:0000313" key="4">
    <source>
        <dbReference type="EMBL" id="MCZ4517551.1"/>
    </source>
</evidence>
<comment type="caution">
    <text evidence="4">The sequence shown here is derived from an EMBL/GenBank/DDBJ whole genome shotgun (WGS) entry which is preliminary data.</text>
</comment>
<keyword evidence="1 2" id="KW-0238">DNA-binding</keyword>
<gene>
    <name evidence="4" type="ORF">O4220_03420</name>
</gene>
<dbReference type="Proteomes" id="UP001081071">
    <property type="component" value="Unassembled WGS sequence"/>
</dbReference>
<reference evidence="4" key="1">
    <citation type="submission" date="2022-12" db="EMBL/GenBank/DDBJ databases">
        <authorList>
            <person name="Krivoruchko A.V."/>
            <person name="Elkin A."/>
        </authorList>
    </citation>
    <scope>NUCLEOTIDE SEQUENCE</scope>
    <source>
        <strain evidence="4">IEGM 1391</strain>
    </source>
</reference>